<reference evidence="3" key="1">
    <citation type="journal article" date="2013" name="Genome Announc.">
        <title>Draft Genome Sequence of the Dimorphic Prosthecate Bacterium Brevundimonas abyssalis TAR-001T.</title>
        <authorList>
            <person name="Tsubouchi T."/>
            <person name="Nishi S."/>
            <person name="Usui K."/>
            <person name="Shimane Y."/>
            <person name="Takaki Y."/>
            <person name="Maruyama T."/>
            <person name="Hatada Y."/>
        </authorList>
    </citation>
    <scope>NUCLEOTIDE SEQUENCE [LARGE SCALE GENOMIC DNA]</scope>
    <source>
        <strain evidence="3">TAR-001</strain>
    </source>
</reference>
<comment type="caution">
    <text evidence="2">The sequence shown here is derived from an EMBL/GenBank/DDBJ whole genome shotgun (WGS) entry which is preliminary data.</text>
</comment>
<name>A0A8E0KKX0_9CAUL</name>
<sequence>MGSVDPERDTQARDVYEHVRLGDFDALRSSMTDAANANTTDEQLQSMREYAALDTPSETRVLSWQWNTTSDLSAYEVVHEYDHQQKVVQFSALMVRQGEGPWLVERVHINHFSPAEAALTAFTLQGKTPLHYGVLALAVLAPLFCLFTAVVAGWRRRWVWMIVSLFGVGQLTLNWATGAAEFHVAQFALLGAGYAKGPGALDPWIILVALPIPALLFWLFRGWRPKKPKAGKVSGADHPTAATPD</sequence>
<protein>
    <submittedName>
        <fullName evidence="2">Uncharacterized protein</fullName>
    </submittedName>
</protein>
<keyword evidence="1" id="KW-1133">Transmembrane helix</keyword>
<feature type="transmembrane region" description="Helical" evidence="1">
    <location>
        <begin position="130"/>
        <end position="151"/>
    </location>
</feature>
<evidence type="ECO:0000313" key="2">
    <source>
        <dbReference type="EMBL" id="GAD58969.1"/>
    </source>
</evidence>
<dbReference type="Proteomes" id="UP000016569">
    <property type="component" value="Unassembled WGS sequence"/>
</dbReference>
<proteinExistence type="predicted"/>
<gene>
    <name evidence="2" type="ORF">MBEBAB_1219</name>
</gene>
<accession>A0A8E0KKX0</accession>
<dbReference type="AlphaFoldDB" id="A0A8E0KKX0"/>
<evidence type="ECO:0000256" key="1">
    <source>
        <dbReference type="SAM" id="Phobius"/>
    </source>
</evidence>
<keyword evidence="1" id="KW-0472">Membrane</keyword>
<feature type="transmembrane region" description="Helical" evidence="1">
    <location>
        <begin position="158"/>
        <end position="180"/>
    </location>
</feature>
<keyword evidence="1" id="KW-0812">Transmembrane</keyword>
<keyword evidence="3" id="KW-1185">Reference proteome</keyword>
<dbReference type="EMBL" id="BATC01000015">
    <property type="protein sequence ID" value="GAD58969.1"/>
    <property type="molecule type" value="Genomic_DNA"/>
</dbReference>
<organism evidence="2 3">
    <name type="scientific">Brevundimonas abyssalis TAR-001</name>
    <dbReference type="NCBI Taxonomy" id="1391729"/>
    <lineage>
        <taxon>Bacteria</taxon>
        <taxon>Pseudomonadati</taxon>
        <taxon>Pseudomonadota</taxon>
        <taxon>Alphaproteobacteria</taxon>
        <taxon>Caulobacterales</taxon>
        <taxon>Caulobacteraceae</taxon>
        <taxon>Brevundimonas</taxon>
    </lineage>
</organism>
<evidence type="ECO:0000313" key="3">
    <source>
        <dbReference type="Proteomes" id="UP000016569"/>
    </source>
</evidence>
<feature type="transmembrane region" description="Helical" evidence="1">
    <location>
        <begin position="200"/>
        <end position="220"/>
    </location>
</feature>